<sequence length="205" mass="23448">MAESRARWGKDGGIMEKLVVVNGSDQILGMKEKLACHLRPETLHRGFAAFILDDTNRLLLSKRSRKKPLWPLSWDNSCSSHPYLGESYRAAGERRIAFELGFRVPLRHLYKFKYQADYNDRLAEHEVCGVLVGRYSGAVKPNPEEVSQIRWVSLPKLIAEIAKEPSVFTPWLRIAVEKIQADNTYRQVFDGKKGGEQYVSRKSRG</sequence>
<dbReference type="PANTHER" id="PTHR10885:SF0">
    <property type="entry name" value="ISOPENTENYL-DIPHOSPHATE DELTA-ISOMERASE"/>
    <property type="match status" value="1"/>
</dbReference>
<dbReference type="Proteomes" id="UP000179233">
    <property type="component" value="Unassembled WGS sequence"/>
</dbReference>
<dbReference type="InterPro" id="IPR015797">
    <property type="entry name" value="NUDIX_hydrolase-like_dom_sf"/>
</dbReference>
<dbReference type="HAMAP" id="MF_00202">
    <property type="entry name" value="Idi"/>
    <property type="match status" value="1"/>
</dbReference>
<keyword evidence="6" id="KW-0460">Magnesium</keyword>
<proteinExistence type="inferred from homology"/>
<evidence type="ECO:0000256" key="4">
    <source>
        <dbReference type="ARBA" id="ARBA00022490"/>
    </source>
</evidence>
<evidence type="ECO:0000256" key="10">
    <source>
        <dbReference type="NCBIfam" id="TIGR02150"/>
    </source>
</evidence>
<dbReference type="InterPro" id="IPR011876">
    <property type="entry name" value="IsopentenylPP_isomerase_typ1"/>
</dbReference>
<dbReference type="CDD" id="cd02885">
    <property type="entry name" value="NUDIX_IPP_Isomerase"/>
    <property type="match status" value="1"/>
</dbReference>
<dbReference type="PIRSF" id="PIRSF018427">
    <property type="entry name" value="Isopntndiph_ism"/>
    <property type="match status" value="1"/>
</dbReference>
<evidence type="ECO:0000256" key="1">
    <source>
        <dbReference type="ARBA" id="ARBA00004826"/>
    </source>
</evidence>
<organism evidence="12 13">
    <name type="scientific">Candidatus Chisholmbacteria bacterium RIFCSPHIGHO2_01_FULL_52_32</name>
    <dbReference type="NCBI Taxonomy" id="1797591"/>
    <lineage>
        <taxon>Bacteria</taxon>
        <taxon>Candidatus Chisholmiibacteriota</taxon>
    </lineage>
</organism>
<evidence type="ECO:0000256" key="9">
    <source>
        <dbReference type="ARBA" id="ARBA00023235"/>
    </source>
</evidence>
<feature type="domain" description="Nudix hydrolase" evidence="11">
    <location>
        <begin position="42"/>
        <end position="174"/>
    </location>
</feature>
<dbReference type="Gene3D" id="3.90.79.10">
    <property type="entry name" value="Nucleoside Triphosphate Pyrophosphohydrolase"/>
    <property type="match status" value="1"/>
</dbReference>
<evidence type="ECO:0000259" key="11">
    <source>
        <dbReference type="PROSITE" id="PS51462"/>
    </source>
</evidence>
<dbReference type="InterPro" id="IPR000086">
    <property type="entry name" value="NUDIX_hydrolase_dom"/>
</dbReference>
<dbReference type="GO" id="GO:0005737">
    <property type="term" value="C:cytoplasm"/>
    <property type="evidence" value="ECO:0007669"/>
    <property type="project" value="TreeGrafter"/>
</dbReference>
<evidence type="ECO:0000313" key="12">
    <source>
        <dbReference type="EMBL" id="OGY19040.1"/>
    </source>
</evidence>
<dbReference type="PROSITE" id="PS51462">
    <property type="entry name" value="NUDIX"/>
    <property type="match status" value="1"/>
</dbReference>
<comment type="caution">
    <text evidence="12">The sequence shown here is derived from an EMBL/GenBank/DDBJ whole genome shotgun (WGS) entry which is preliminary data.</text>
</comment>
<keyword evidence="4" id="KW-0963">Cytoplasm</keyword>
<dbReference type="UniPathway" id="UPA00059">
    <property type="reaction ID" value="UER00104"/>
</dbReference>
<dbReference type="EMBL" id="MHCJ01000001">
    <property type="protein sequence ID" value="OGY19040.1"/>
    <property type="molecule type" value="Genomic_DNA"/>
</dbReference>
<evidence type="ECO:0000313" key="13">
    <source>
        <dbReference type="Proteomes" id="UP000179233"/>
    </source>
</evidence>
<protein>
    <recommendedName>
        <fullName evidence="3 10">Isopentenyl-diphosphate delta-isomerase</fullName>
        <ecNumber evidence="3 10">5.3.3.2</ecNumber>
    </recommendedName>
</protein>
<accession>A0A1G1VUK7</accession>
<comment type="similarity">
    <text evidence="2">Belongs to the IPP isomerase type 1 family.</text>
</comment>
<dbReference type="InterPro" id="IPR056375">
    <property type="entry name" value="Idi_bact"/>
</dbReference>
<evidence type="ECO:0000256" key="6">
    <source>
        <dbReference type="ARBA" id="ARBA00022842"/>
    </source>
</evidence>
<dbReference type="PANTHER" id="PTHR10885">
    <property type="entry name" value="ISOPENTENYL-DIPHOSPHATE DELTA-ISOMERASE"/>
    <property type="match status" value="1"/>
</dbReference>
<evidence type="ECO:0000256" key="5">
    <source>
        <dbReference type="ARBA" id="ARBA00022723"/>
    </source>
</evidence>
<keyword evidence="8" id="KW-0414">Isoprene biosynthesis</keyword>
<evidence type="ECO:0000256" key="2">
    <source>
        <dbReference type="ARBA" id="ARBA00007579"/>
    </source>
</evidence>
<dbReference type="EC" id="5.3.3.2" evidence="3 10"/>
<dbReference type="GO" id="GO:0009240">
    <property type="term" value="P:isopentenyl diphosphate biosynthetic process"/>
    <property type="evidence" value="ECO:0007669"/>
    <property type="project" value="TreeGrafter"/>
</dbReference>
<dbReference type="GO" id="GO:0004452">
    <property type="term" value="F:isopentenyl-diphosphate delta-isomerase activity"/>
    <property type="evidence" value="ECO:0007669"/>
    <property type="project" value="UniProtKB-UniRule"/>
</dbReference>
<evidence type="ECO:0000256" key="7">
    <source>
        <dbReference type="ARBA" id="ARBA00023211"/>
    </source>
</evidence>
<evidence type="ECO:0000256" key="3">
    <source>
        <dbReference type="ARBA" id="ARBA00012057"/>
    </source>
</evidence>
<dbReference type="SUPFAM" id="SSF55811">
    <property type="entry name" value="Nudix"/>
    <property type="match status" value="1"/>
</dbReference>
<evidence type="ECO:0000256" key="8">
    <source>
        <dbReference type="ARBA" id="ARBA00023229"/>
    </source>
</evidence>
<dbReference type="GO" id="GO:0046872">
    <property type="term" value="F:metal ion binding"/>
    <property type="evidence" value="ECO:0007669"/>
    <property type="project" value="UniProtKB-KW"/>
</dbReference>
<dbReference type="AlphaFoldDB" id="A0A1G1VUK7"/>
<dbReference type="NCBIfam" id="TIGR02150">
    <property type="entry name" value="IPP_isom_1"/>
    <property type="match status" value="1"/>
</dbReference>
<dbReference type="Pfam" id="PF00293">
    <property type="entry name" value="NUDIX"/>
    <property type="match status" value="1"/>
</dbReference>
<name>A0A1G1VUK7_9BACT</name>
<reference evidence="12 13" key="1">
    <citation type="journal article" date="2016" name="Nat. Commun.">
        <title>Thousands of microbial genomes shed light on interconnected biogeochemical processes in an aquifer system.</title>
        <authorList>
            <person name="Anantharaman K."/>
            <person name="Brown C.T."/>
            <person name="Hug L.A."/>
            <person name="Sharon I."/>
            <person name="Castelle C.J."/>
            <person name="Probst A.J."/>
            <person name="Thomas B.C."/>
            <person name="Singh A."/>
            <person name="Wilkins M.J."/>
            <person name="Karaoz U."/>
            <person name="Brodie E.L."/>
            <person name="Williams K.H."/>
            <person name="Hubbard S.S."/>
            <person name="Banfield J.F."/>
        </authorList>
    </citation>
    <scope>NUCLEOTIDE SEQUENCE [LARGE SCALE GENOMIC DNA]</scope>
</reference>
<comment type="pathway">
    <text evidence="1">Isoprenoid biosynthesis; dimethylallyl diphosphate biosynthesis; dimethylallyl diphosphate from isopentenyl diphosphate: step 1/1.</text>
</comment>
<keyword evidence="9 12" id="KW-0413">Isomerase</keyword>
<gene>
    <name evidence="12" type="ORF">A2786_05900</name>
</gene>
<dbReference type="GO" id="GO:0050992">
    <property type="term" value="P:dimethylallyl diphosphate biosynthetic process"/>
    <property type="evidence" value="ECO:0007669"/>
    <property type="project" value="UniProtKB-UniPathway"/>
</dbReference>
<keyword evidence="7" id="KW-0464">Manganese</keyword>
<keyword evidence="5" id="KW-0479">Metal-binding</keyword>
<dbReference type="NCBIfam" id="NF002995">
    <property type="entry name" value="PRK03759.1"/>
    <property type="match status" value="1"/>
</dbReference>